<dbReference type="PANTHER" id="PTHR22967">
    <property type="entry name" value="SERINE/THREONINE PROTEIN KINASE"/>
    <property type="match status" value="1"/>
</dbReference>
<evidence type="ECO:0000256" key="9">
    <source>
        <dbReference type="SAM" id="MobiDB-lite"/>
    </source>
</evidence>
<reference evidence="11 12" key="1">
    <citation type="submission" date="2017-03" db="EMBL/GenBank/DDBJ databases">
        <title>An alternative strategy for trypanosome survival in the mammalian bloodstream revealed through genome and transcriptome analysis of the ubiquitous bovine parasite Trypanosoma (Megatrypanum) theileri.</title>
        <authorList>
            <person name="Kelly S."/>
            <person name="Ivens A."/>
            <person name="Mott A."/>
            <person name="O'Neill E."/>
            <person name="Emms D."/>
            <person name="Macleod O."/>
            <person name="Voorheis P."/>
            <person name="Matthews J."/>
            <person name="Matthews K."/>
            <person name="Carrington M."/>
        </authorList>
    </citation>
    <scope>NUCLEOTIDE SEQUENCE [LARGE SCALE GENOMIC DNA]</scope>
    <source>
        <strain evidence="11">Edinburgh</strain>
    </source>
</reference>
<dbReference type="STRING" id="67003.A0A1X0NUC1"/>
<evidence type="ECO:0000256" key="7">
    <source>
        <dbReference type="ARBA" id="ARBA00047899"/>
    </source>
</evidence>
<dbReference type="GO" id="GO:0004674">
    <property type="term" value="F:protein serine/threonine kinase activity"/>
    <property type="evidence" value="ECO:0007669"/>
    <property type="project" value="UniProtKB-KW"/>
</dbReference>
<evidence type="ECO:0000256" key="1">
    <source>
        <dbReference type="ARBA" id="ARBA00012513"/>
    </source>
</evidence>
<dbReference type="EC" id="2.7.11.1" evidence="1"/>
<feature type="compositionally biased region" description="Low complexity" evidence="9">
    <location>
        <begin position="408"/>
        <end position="438"/>
    </location>
</feature>
<feature type="compositionally biased region" description="Low complexity" evidence="9">
    <location>
        <begin position="695"/>
        <end position="718"/>
    </location>
</feature>
<feature type="compositionally biased region" description="Basic and acidic residues" evidence="9">
    <location>
        <begin position="528"/>
        <end position="547"/>
    </location>
</feature>
<dbReference type="Gene3D" id="1.10.510.10">
    <property type="entry name" value="Transferase(Phosphotransferase) domain 1"/>
    <property type="match status" value="1"/>
</dbReference>
<evidence type="ECO:0000259" key="10">
    <source>
        <dbReference type="PROSITE" id="PS50011"/>
    </source>
</evidence>
<keyword evidence="6" id="KW-0067">ATP-binding</keyword>
<dbReference type="GO" id="GO:0005737">
    <property type="term" value="C:cytoplasm"/>
    <property type="evidence" value="ECO:0007669"/>
    <property type="project" value="TreeGrafter"/>
</dbReference>
<evidence type="ECO:0000256" key="6">
    <source>
        <dbReference type="ARBA" id="ARBA00022840"/>
    </source>
</evidence>
<feature type="compositionally biased region" description="Polar residues" evidence="9">
    <location>
        <begin position="645"/>
        <end position="655"/>
    </location>
</feature>
<sequence>MRTFQMGYSRSSGGKSSKDKGFSSKGKIEKYNHDGTETIIVMGRPFRVLQKIGDGVNHAMTYKEHTRYKSSKDAARSYVFLVENVENLPEFPHHLALKRSFFNVDEVVMAHRELEILSRVKDKSIVRVYHSEVTRSDGKLGVTVAMEYCSNNLLRRLRQESRMPESEIVQVLLAVTSAVGYLHTQQPPIAHRDICPDNILIHSAATGAAAYRLCNFGSATTEAYECANREEIALAVEDIERHTTPAFRAPEMADPGSHKRIDERVDLWSIGVLLYYMMYLRLPFGETNMGLTGRLKLRYPPGTEMWYTSSLRVALEHLLEQDPEKRWDIFALTNFLRFDQDISKYIGTFFFTATEWPDGWEQQDVKVVNRPVPPKAPPLRVEGERHVSAAAAAEESNVVGGGRLQFVTRDPQQQQQSQQSQQQQTQRPSQRQPRSRTSLSSHGSGGELDAETLAALGVDAESTDPEMVAYREKLIREQEEAWRMAKAASGAGRRKKSEDTSTRRDGSDSNTTEKQQQQQQQQEEEEEHEGKSQEEKNDPSKEKKNDLFDDLFDSTPVTASSSSPVPPTASVSPQAPSQQFDGGNNNNNNNNNWQDSLFSQVPPQQQQQQPAAAAPQHVVMDDGWGTGAPTMVPGAYPMDPMYPTAQPQGTTPFNMQQQQQLHPQLHQQQQQLHPQLHQQDVMPPTWGGAGPNFAPQSVQQPMPMPPQQQQQQQPNLQQATMDFTKGSFPQQQQQPAATEPAKKGKKKDPFEDLFL</sequence>
<keyword evidence="2" id="KW-0723">Serine/threonine-protein kinase</keyword>
<comment type="catalytic activity">
    <reaction evidence="8">
        <text>L-seryl-[protein] + ATP = O-phospho-L-seryl-[protein] + ADP + H(+)</text>
        <dbReference type="Rhea" id="RHEA:17989"/>
        <dbReference type="Rhea" id="RHEA-COMP:9863"/>
        <dbReference type="Rhea" id="RHEA-COMP:11604"/>
        <dbReference type="ChEBI" id="CHEBI:15378"/>
        <dbReference type="ChEBI" id="CHEBI:29999"/>
        <dbReference type="ChEBI" id="CHEBI:30616"/>
        <dbReference type="ChEBI" id="CHEBI:83421"/>
        <dbReference type="ChEBI" id="CHEBI:456216"/>
        <dbReference type="EC" id="2.7.11.1"/>
    </reaction>
</comment>
<organism evidence="11 12">
    <name type="scientific">Trypanosoma theileri</name>
    <dbReference type="NCBI Taxonomy" id="67003"/>
    <lineage>
        <taxon>Eukaryota</taxon>
        <taxon>Discoba</taxon>
        <taxon>Euglenozoa</taxon>
        <taxon>Kinetoplastea</taxon>
        <taxon>Metakinetoplastina</taxon>
        <taxon>Trypanosomatida</taxon>
        <taxon>Trypanosomatidae</taxon>
        <taxon>Trypanosoma</taxon>
    </lineage>
</organism>
<dbReference type="GO" id="GO:0005524">
    <property type="term" value="F:ATP binding"/>
    <property type="evidence" value="ECO:0007669"/>
    <property type="project" value="UniProtKB-KW"/>
</dbReference>
<feature type="region of interest" description="Disordered" evidence="9">
    <location>
        <begin position="1"/>
        <end position="27"/>
    </location>
</feature>
<comment type="caution">
    <text evidence="11">The sequence shown here is derived from an EMBL/GenBank/DDBJ whole genome shotgun (WGS) entry which is preliminary data.</text>
</comment>
<evidence type="ECO:0000256" key="5">
    <source>
        <dbReference type="ARBA" id="ARBA00022777"/>
    </source>
</evidence>
<dbReference type="VEuPathDB" id="TriTrypDB:TM35_000181950"/>
<accession>A0A1X0NUC1</accession>
<feature type="region of interest" description="Disordered" evidence="9">
    <location>
        <begin position="484"/>
        <end position="755"/>
    </location>
</feature>
<evidence type="ECO:0000256" key="2">
    <source>
        <dbReference type="ARBA" id="ARBA00022527"/>
    </source>
</evidence>
<feature type="compositionally biased region" description="Low complexity" evidence="9">
    <location>
        <begin position="656"/>
        <end position="679"/>
    </location>
</feature>
<dbReference type="PROSITE" id="PS50011">
    <property type="entry name" value="PROTEIN_KINASE_DOM"/>
    <property type="match status" value="1"/>
</dbReference>
<feature type="compositionally biased region" description="Low complexity" evidence="9">
    <location>
        <begin position="602"/>
        <end position="616"/>
    </location>
</feature>
<dbReference type="SUPFAM" id="SSF56112">
    <property type="entry name" value="Protein kinase-like (PK-like)"/>
    <property type="match status" value="1"/>
</dbReference>
<evidence type="ECO:0000256" key="4">
    <source>
        <dbReference type="ARBA" id="ARBA00022741"/>
    </source>
</evidence>
<dbReference type="Proteomes" id="UP000192257">
    <property type="component" value="Unassembled WGS sequence"/>
</dbReference>
<dbReference type="PANTHER" id="PTHR22967:SF57">
    <property type="entry name" value="AUXILIN, ISOFORM A-RELATED"/>
    <property type="match status" value="1"/>
</dbReference>
<proteinExistence type="predicted"/>
<protein>
    <recommendedName>
        <fullName evidence="1">non-specific serine/threonine protein kinase</fullName>
        <ecNumber evidence="1">2.7.11.1</ecNumber>
    </recommendedName>
</protein>
<dbReference type="EMBL" id="NBCO01000018">
    <property type="protein sequence ID" value="ORC88138.1"/>
    <property type="molecule type" value="Genomic_DNA"/>
</dbReference>
<evidence type="ECO:0000313" key="11">
    <source>
        <dbReference type="EMBL" id="ORC88138.1"/>
    </source>
</evidence>
<dbReference type="InterPro" id="IPR011009">
    <property type="entry name" value="Kinase-like_dom_sf"/>
</dbReference>
<dbReference type="InterPro" id="IPR000719">
    <property type="entry name" value="Prot_kinase_dom"/>
</dbReference>
<dbReference type="AlphaFoldDB" id="A0A1X0NUC1"/>
<name>A0A1X0NUC1_9TRYP</name>
<dbReference type="Pfam" id="PF00069">
    <property type="entry name" value="Pkinase"/>
    <property type="match status" value="1"/>
</dbReference>
<comment type="catalytic activity">
    <reaction evidence="7">
        <text>L-threonyl-[protein] + ATP = O-phospho-L-threonyl-[protein] + ADP + H(+)</text>
        <dbReference type="Rhea" id="RHEA:46608"/>
        <dbReference type="Rhea" id="RHEA-COMP:11060"/>
        <dbReference type="Rhea" id="RHEA-COMP:11605"/>
        <dbReference type="ChEBI" id="CHEBI:15378"/>
        <dbReference type="ChEBI" id="CHEBI:30013"/>
        <dbReference type="ChEBI" id="CHEBI:30616"/>
        <dbReference type="ChEBI" id="CHEBI:61977"/>
        <dbReference type="ChEBI" id="CHEBI:456216"/>
        <dbReference type="EC" id="2.7.11.1"/>
    </reaction>
</comment>
<evidence type="ECO:0000256" key="8">
    <source>
        <dbReference type="ARBA" id="ARBA00048679"/>
    </source>
</evidence>
<dbReference type="FunFam" id="1.10.510.10:FF:001563">
    <property type="entry name" value="Protein kinase, putative"/>
    <property type="match status" value="1"/>
</dbReference>
<feature type="compositionally biased region" description="Basic and acidic residues" evidence="9">
    <location>
        <begin position="496"/>
        <end position="507"/>
    </location>
</feature>
<gene>
    <name evidence="11" type="ORF">TM35_000181950</name>
</gene>
<feature type="compositionally biased region" description="Low complexity" evidence="9">
    <location>
        <begin position="554"/>
        <end position="592"/>
    </location>
</feature>
<feature type="region of interest" description="Disordered" evidence="9">
    <location>
        <begin position="408"/>
        <end position="448"/>
    </location>
</feature>
<keyword evidence="12" id="KW-1185">Reference proteome</keyword>
<dbReference type="SMART" id="SM00220">
    <property type="entry name" value="S_TKc"/>
    <property type="match status" value="1"/>
</dbReference>
<feature type="domain" description="Protein kinase" evidence="10">
    <location>
        <begin position="46"/>
        <end position="336"/>
    </location>
</feature>
<dbReference type="GeneID" id="39986288"/>
<keyword evidence="4" id="KW-0547">Nucleotide-binding</keyword>
<evidence type="ECO:0000256" key="3">
    <source>
        <dbReference type="ARBA" id="ARBA00022679"/>
    </source>
</evidence>
<dbReference type="OrthoDB" id="2018507at2759"/>
<keyword evidence="3" id="KW-0808">Transferase</keyword>
<dbReference type="RefSeq" id="XP_028882204.1">
    <property type="nucleotide sequence ID" value="XM_029026508.1"/>
</dbReference>
<evidence type="ECO:0000313" key="12">
    <source>
        <dbReference type="Proteomes" id="UP000192257"/>
    </source>
</evidence>
<feature type="compositionally biased region" description="Basic and acidic residues" evidence="9">
    <location>
        <begin position="16"/>
        <end position="27"/>
    </location>
</feature>
<keyword evidence="5 11" id="KW-0418">Kinase</keyword>